<proteinExistence type="predicted"/>
<gene>
    <name evidence="1" type="ORF">GPECTOR_58g558</name>
</gene>
<evidence type="ECO:0000313" key="1">
    <source>
        <dbReference type="EMBL" id="KXZ45109.1"/>
    </source>
</evidence>
<accession>A0A150G5E9</accession>
<organism evidence="1 2">
    <name type="scientific">Gonium pectorale</name>
    <name type="common">Green alga</name>
    <dbReference type="NCBI Taxonomy" id="33097"/>
    <lineage>
        <taxon>Eukaryota</taxon>
        <taxon>Viridiplantae</taxon>
        <taxon>Chlorophyta</taxon>
        <taxon>core chlorophytes</taxon>
        <taxon>Chlorophyceae</taxon>
        <taxon>CS clade</taxon>
        <taxon>Chlamydomonadales</taxon>
        <taxon>Volvocaceae</taxon>
        <taxon>Gonium</taxon>
    </lineage>
</organism>
<name>A0A150G5E9_GONPE</name>
<dbReference type="InterPro" id="IPR029044">
    <property type="entry name" value="Nucleotide-diphossugar_trans"/>
</dbReference>
<dbReference type="Gene3D" id="3.90.550.10">
    <property type="entry name" value="Spore Coat Polysaccharide Biosynthesis Protein SpsA, Chain A"/>
    <property type="match status" value="1"/>
</dbReference>
<evidence type="ECO:0000313" key="2">
    <source>
        <dbReference type="Proteomes" id="UP000075714"/>
    </source>
</evidence>
<dbReference type="Proteomes" id="UP000075714">
    <property type="component" value="Unassembled WGS sequence"/>
</dbReference>
<dbReference type="SUPFAM" id="SSF53448">
    <property type="entry name" value="Nucleotide-diphospho-sugar transferases"/>
    <property type="match status" value="1"/>
</dbReference>
<reference evidence="2" key="1">
    <citation type="journal article" date="2016" name="Nat. Commun.">
        <title>The Gonium pectorale genome demonstrates co-option of cell cycle regulation during the evolution of multicellularity.</title>
        <authorList>
            <person name="Hanschen E.R."/>
            <person name="Marriage T.N."/>
            <person name="Ferris P.J."/>
            <person name="Hamaji T."/>
            <person name="Toyoda A."/>
            <person name="Fujiyama A."/>
            <person name="Neme R."/>
            <person name="Noguchi H."/>
            <person name="Minakuchi Y."/>
            <person name="Suzuki M."/>
            <person name="Kawai-Toyooka H."/>
            <person name="Smith D.R."/>
            <person name="Sparks H."/>
            <person name="Anderson J."/>
            <person name="Bakaric R."/>
            <person name="Luria V."/>
            <person name="Karger A."/>
            <person name="Kirschner M.W."/>
            <person name="Durand P.M."/>
            <person name="Michod R.E."/>
            <person name="Nozaki H."/>
            <person name="Olson B.J."/>
        </authorList>
    </citation>
    <scope>NUCLEOTIDE SEQUENCE [LARGE SCALE GENOMIC DNA]</scope>
    <source>
        <strain evidence="2">NIES-2863</strain>
    </source>
</reference>
<sequence>MCYERQKIIVDALAALFKSEGLADYDVYISQDGGSNYTVVLPPEAAGINVHYVRHPVNMCPGQHHFLIKTFAFDVMKYESLIVVEEDNIVSVDAIKMLHQMLQQSEVDLQVGLVSSTDLDNSLLMDEAPFSSAVLKVAVELGHLWVFGMHASRYHAVRRDLRDYLNAILGKSYISKDQPPLRDDLLKLHKTKGFPTGIPLSQDSFLVRALERAGYSRRLTTMVRLFEPVGWSGLHFQLEPAVFYSIYGRGKYEGRITSPPVDVAGDQKMIESLRNDCLERLDQLYQQYLGRKVDDVTAKSTVQRLFTGKLNSVELMRNLLNSAEHQRRMKSLPGATLQPLAFGPPGQVAPLLTSLGKVLHRCVDAAEAAVAKAEAEALQGVEALYALPA</sequence>
<keyword evidence="2" id="KW-1185">Reference proteome</keyword>
<dbReference type="EMBL" id="LSYV01000059">
    <property type="protein sequence ID" value="KXZ45109.1"/>
    <property type="molecule type" value="Genomic_DNA"/>
</dbReference>
<comment type="caution">
    <text evidence="1">The sequence shown here is derived from an EMBL/GenBank/DDBJ whole genome shotgun (WGS) entry which is preliminary data.</text>
</comment>
<dbReference type="AlphaFoldDB" id="A0A150G5E9"/>
<protein>
    <submittedName>
        <fullName evidence="1">Uncharacterized protein</fullName>
    </submittedName>
</protein>
<dbReference type="OrthoDB" id="529640at2759"/>